<dbReference type="OrthoDB" id="8904061at2"/>
<dbReference type="SUPFAM" id="SSF46785">
    <property type="entry name" value="Winged helix' DNA-binding domain"/>
    <property type="match status" value="1"/>
</dbReference>
<proteinExistence type="predicted"/>
<dbReference type="EMBL" id="CXWD01000013">
    <property type="protein sequence ID" value="CTQ72957.1"/>
    <property type="molecule type" value="Genomic_DNA"/>
</dbReference>
<dbReference type="PROSITE" id="PS51118">
    <property type="entry name" value="HTH_HXLR"/>
    <property type="match status" value="1"/>
</dbReference>
<keyword evidence="2" id="KW-0238">DNA-binding</keyword>
<accession>A0A0M7AEA9</accession>
<dbReference type="GO" id="GO:0003677">
    <property type="term" value="F:DNA binding"/>
    <property type="evidence" value="ECO:0007669"/>
    <property type="project" value="UniProtKB-KW"/>
</dbReference>
<evidence type="ECO:0000259" key="4">
    <source>
        <dbReference type="PROSITE" id="PS51118"/>
    </source>
</evidence>
<dbReference type="PANTHER" id="PTHR33204:SF37">
    <property type="entry name" value="HTH-TYPE TRANSCRIPTIONAL REGULATOR YODB"/>
    <property type="match status" value="1"/>
</dbReference>
<protein>
    <submittedName>
        <fullName evidence="5">HxlR-like helix-turn-helix</fullName>
    </submittedName>
</protein>
<sequence length="118" mass="12551">MTDIPIPGKAVRGSRSGAPIMALFDLLGRRWAMGVVWTLSEQGPCTFRALQAACETISPAVLNARLKELRAAGFVTQGDGGYCVSPLGQEVYEALLPLSKVSKVWAARIEQSGSDASE</sequence>
<dbReference type="InterPro" id="IPR036390">
    <property type="entry name" value="WH_DNA-bd_sf"/>
</dbReference>
<dbReference type="STRING" id="388408.LAX5112_03384"/>
<keyword evidence="6" id="KW-1185">Reference proteome</keyword>
<feature type="domain" description="HTH hxlR-type" evidence="4">
    <location>
        <begin position="18"/>
        <end position="110"/>
    </location>
</feature>
<dbReference type="Gene3D" id="1.10.10.10">
    <property type="entry name" value="Winged helix-like DNA-binding domain superfamily/Winged helix DNA-binding domain"/>
    <property type="match status" value="1"/>
</dbReference>
<dbReference type="PANTHER" id="PTHR33204">
    <property type="entry name" value="TRANSCRIPTIONAL REGULATOR, MARR FAMILY"/>
    <property type="match status" value="1"/>
</dbReference>
<dbReference type="AlphaFoldDB" id="A0A0M7AEA9"/>
<evidence type="ECO:0000256" key="2">
    <source>
        <dbReference type="ARBA" id="ARBA00023125"/>
    </source>
</evidence>
<dbReference type="InterPro" id="IPR002577">
    <property type="entry name" value="HTH_HxlR"/>
</dbReference>
<evidence type="ECO:0000313" key="6">
    <source>
        <dbReference type="Proteomes" id="UP000053235"/>
    </source>
</evidence>
<dbReference type="Pfam" id="PF01638">
    <property type="entry name" value="HxlR"/>
    <property type="match status" value="1"/>
</dbReference>
<gene>
    <name evidence="5" type="ORF">LAX5112_03384</name>
</gene>
<keyword evidence="1" id="KW-0805">Transcription regulation</keyword>
<dbReference type="RefSeq" id="WP_055672790.1">
    <property type="nucleotide sequence ID" value="NZ_CXWD01000013.1"/>
</dbReference>
<reference evidence="6" key="1">
    <citation type="submission" date="2015-07" db="EMBL/GenBank/DDBJ databases">
        <authorList>
            <person name="Rodrigo-Torres Lidia"/>
            <person name="Arahal R.David."/>
        </authorList>
    </citation>
    <scope>NUCLEOTIDE SEQUENCE [LARGE SCALE GENOMIC DNA]</scope>
    <source>
        <strain evidence="6">CECT 5112</strain>
    </source>
</reference>
<dbReference type="Proteomes" id="UP000053235">
    <property type="component" value="Unassembled WGS sequence"/>
</dbReference>
<organism evidence="5 6">
    <name type="scientific">Roseibium alexandrii</name>
    <dbReference type="NCBI Taxonomy" id="388408"/>
    <lineage>
        <taxon>Bacteria</taxon>
        <taxon>Pseudomonadati</taxon>
        <taxon>Pseudomonadota</taxon>
        <taxon>Alphaproteobacteria</taxon>
        <taxon>Hyphomicrobiales</taxon>
        <taxon>Stappiaceae</taxon>
        <taxon>Roseibium</taxon>
    </lineage>
</organism>
<keyword evidence="3" id="KW-0804">Transcription</keyword>
<evidence type="ECO:0000313" key="5">
    <source>
        <dbReference type="EMBL" id="CTQ72957.1"/>
    </source>
</evidence>
<name>A0A0M7AEA9_9HYPH</name>
<evidence type="ECO:0000256" key="1">
    <source>
        <dbReference type="ARBA" id="ARBA00023015"/>
    </source>
</evidence>
<evidence type="ECO:0000256" key="3">
    <source>
        <dbReference type="ARBA" id="ARBA00023163"/>
    </source>
</evidence>
<dbReference type="InterPro" id="IPR036388">
    <property type="entry name" value="WH-like_DNA-bd_sf"/>
</dbReference>